<keyword evidence="3" id="KW-0479">Metal-binding</keyword>
<evidence type="ECO:0000256" key="3">
    <source>
        <dbReference type="ARBA" id="ARBA00022723"/>
    </source>
</evidence>
<dbReference type="Pfam" id="PF06508">
    <property type="entry name" value="QueC"/>
    <property type="match status" value="1"/>
</dbReference>
<dbReference type="Gene3D" id="3.40.50.620">
    <property type="entry name" value="HUPs"/>
    <property type="match status" value="1"/>
</dbReference>
<evidence type="ECO:0000256" key="2">
    <source>
        <dbReference type="ARBA" id="ARBA00022598"/>
    </source>
</evidence>
<dbReference type="GO" id="GO:0016874">
    <property type="term" value="F:ligase activity"/>
    <property type="evidence" value="ECO:0007669"/>
    <property type="project" value="UniProtKB-KW"/>
</dbReference>
<dbReference type="SUPFAM" id="SSF52402">
    <property type="entry name" value="Adenine nucleotide alpha hydrolases-like"/>
    <property type="match status" value="1"/>
</dbReference>
<accession>A0AAJ5WP67</accession>
<keyword evidence="2 11" id="KW-0436">Ligase</keyword>
<dbReference type="InterPro" id="IPR014729">
    <property type="entry name" value="Rossmann-like_a/b/a_fold"/>
</dbReference>
<organism evidence="11 12">
    <name type="scientific">Candidatus Pseudobacter hemicellulosilyticus</name>
    <dbReference type="NCBI Taxonomy" id="3121375"/>
    <lineage>
        <taxon>Bacteria</taxon>
        <taxon>Pseudomonadati</taxon>
        <taxon>Bacteroidota</taxon>
        <taxon>Chitinophagia</taxon>
        <taxon>Chitinophagales</taxon>
        <taxon>Chitinophagaceae</taxon>
        <taxon>Pseudobacter</taxon>
    </lineage>
</organism>
<name>A0AAJ5WP67_9BACT</name>
<gene>
    <name evidence="11" type="ORF">P0Y53_19785</name>
</gene>
<dbReference type="Proteomes" id="UP001220610">
    <property type="component" value="Chromosome"/>
</dbReference>
<dbReference type="GO" id="GO:0005524">
    <property type="term" value="F:ATP binding"/>
    <property type="evidence" value="ECO:0007669"/>
    <property type="project" value="UniProtKB-KW"/>
</dbReference>
<proteinExistence type="inferred from homology"/>
<dbReference type="EC" id="6.3.4.20" evidence="9"/>
<keyword evidence="4" id="KW-0547">Nucleotide-binding</keyword>
<dbReference type="GO" id="GO:0046872">
    <property type="term" value="F:metal ion binding"/>
    <property type="evidence" value="ECO:0007669"/>
    <property type="project" value="UniProtKB-KW"/>
</dbReference>
<protein>
    <recommendedName>
        <fullName evidence="9">7-cyano-7-deazaguanine synthase</fullName>
        <ecNumber evidence="9">6.3.4.20</ecNumber>
    </recommendedName>
</protein>
<comment type="catalytic activity">
    <reaction evidence="10">
        <text>7-carboxy-7-carbaguanine + NH4(+) + 2 ATP = 7-cyano-7-carbaguanine + 2 AMP + 2 diphosphate + 2 H(+)</text>
        <dbReference type="Rhea" id="RHEA:27982"/>
        <dbReference type="ChEBI" id="CHEBI:15378"/>
        <dbReference type="ChEBI" id="CHEBI:28938"/>
        <dbReference type="ChEBI" id="CHEBI:30616"/>
        <dbReference type="ChEBI" id="CHEBI:33019"/>
        <dbReference type="ChEBI" id="CHEBI:45075"/>
        <dbReference type="ChEBI" id="CHEBI:61036"/>
        <dbReference type="ChEBI" id="CHEBI:456215"/>
        <dbReference type="EC" id="6.3.4.20"/>
    </reaction>
</comment>
<dbReference type="EMBL" id="CP119311">
    <property type="protein sequence ID" value="WEK34734.1"/>
    <property type="molecule type" value="Genomic_DNA"/>
</dbReference>
<keyword evidence="5" id="KW-0671">Queuosine biosynthesis</keyword>
<evidence type="ECO:0000256" key="10">
    <source>
        <dbReference type="ARBA" id="ARBA00047890"/>
    </source>
</evidence>
<dbReference type="InterPro" id="IPR018317">
    <property type="entry name" value="QueC"/>
</dbReference>
<dbReference type="PANTHER" id="PTHR42914">
    <property type="entry name" value="7-CYANO-7-DEAZAGUANINE SYNTHASE"/>
    <property type="match status" value="1"/>
</dbReference>
<evidence type="ECO:0000313" key="12">
    <source>
        <dbReference type="Proteomes" id="UP001220610"/>
    </source>
</evidence>
<evidence type="ECO:0000256" key="9">
    <source>
        <dbReference type="ARBA" id="ARBA00039149"/>
    </source>
</evidence>
<keyword evidence="6" id="KW-0862">Zinc</keyword>
<comment type="similarity">
    <text evidence="8">Belongs to the QueC family.</text>
</comment>
<sequence>MNKGILLSGGIDSIALSYWKRPDIAFTLNYGQEPALAEIGASKAVCSALNIRHEVIEIDCSKLGSGDLLKQKALDVAPSTEWWPYRNQLLITLACMKAISYGIKELMVGAVRSDGFHKDGTVGFFSRISELMQYQEGNISISAPGIDKISSELVIDSGIPPDILFYAHSCHMGNMPCGHCRGCNKYIEVTQQLSDAGWKKS</sequence>
<evidence type="ECO:0000256" key="8">
    <source>
        <dbReference type="ARBA" id="ARBA00037993"/>
    </source>
</evidence>
<dbReference type="PANTHER" id="PTHR42914:SF1">
    <property type="entry name" value="7-CYANO-7-DEAZAGUANINE SYNTHASE"/>
    <property type="match status" value="1"/>
</dbReference>
<evidence type="ECO:0000256" key="7">
    <source>
        <dbReference type="ARBA" id="ARBA00022840"/>
    </source>
</evidence>
<dbReference type="AlphaFoldDB" id="A0AAJ5WP67"/>
<dbReference type="GO" id="GO:0008616">
    <property type="term" value="P:tRNA queuosine(34) biosynthetic process"/>
    <property type="evidence" value="ECO:0007669"/>
    <property type="project" value="UniProtKB-KW"/>
</dbReference>
<keyword evidence="7" id="KW-0067">ATP-binding</keyword>
<evidence type="ECO:0000313" key="11">
    <source>
        <dbReference type="EMBL" id="WEK34734.1"/>
    </source>
</evidence>
<reference evidence="11" key="1">
    <citation type="submission" date="2023-03" db="EMBL/GenBank/DDBJ databases">
        <title>Andean soil-derived lignocellulolytic bacterial consortium as a source of novel taxa and putative plastic-active enzymes.</title>
        <authorList>
            <person name="Diaz-Garcia L."/>
            <person name="Chuvochina M."/>
            <person name="Feuerriegel G."/>
            <person name="Bunk B."/>
            <person name="Sproer C."/>
            <person name="Streit W.R."/>
            <person name="Rodriguez L.M."/>
            <person name="Overmann J."/>
            <person name="Jimenez D.J."/>
        </authorList>
    </citation>
    <scope>NUCLEOTIDE SEQUENCE</scope>
    <source>
        <strain evidence="11">MAG 7</strain>
    </source>
</reference>
<evidence type="ECO:0000256" key="6">
    <source>
        <dbReference type="ARBA" id="ARBA00022833"/>
    </source>
</evidence>
<evidence type="ECO:0000256" key="4">
    <source>
        <dbReference type="ARBA" id="ARBA00022741"/>
    </source>
</evidence>
<comment type="pathway">
    <text evidence="1">Purine metabolism; 7-cyano-7-deazaguanine biosynthesis.</text>
</comment>
<evidence type="ECO:0000256" key="1">
    <source>
        <dbReference type="ARBA" id="ARBA00005061"/>
    </source>
</evidence>
<evidence type="ECO:0000256" key="5">
    <source>
        <dbReference type="ARBA" id="ARBA00022785"/>
    </source>
</evidence>